<dbReference type="InterPro" id="IPR036397">
    <property type="entry name" value="RNaseH_sf"/>
</dbReference>
<keyword evidence="2" id="KW-1133">Transmembrane helix</keyword>
<dbReference type="SUPFAM" id="SSF53098">
    <property type="entry name" value="Ribonuclease H-like"/>
    <property type="match status" value="1"/>
</dbReference>
<name>A0A371ERS7_MUCPR</name>
<feature type="region of interest" description="Disordered" evidence="1">
    <location>
        <begin position="55"/>
        <end position="101"/>
    </location>
</feature>
<gene>
    <name evidence="4" type="ORF">CR513_52217</name>
</gene>
<evidence type="ECO:0000259" key="3">
    <source>
        <dbReference type="Pfam" id="PF25597"/>
    </source>
</evidence>
<evidence type="ECO:0000256" key="2">
    <source>
        <dbReference type="SAM" id="Phobius"/>
    </source>
</evidence>
<dbReference type="EMBL" id="QJKJ01012409">
    <property type="protein sequence ID" value="RDX68755.1"/>
    <property type="molecule type" value="Genomic_DNA"/>
</dbReference>
<dbReference type="Gene3D" id="4.10.60.10">
    <property type="entry name" value="Zinc finger, CCHC-type"/>
    <property type="match status" value="1"/>
</dbReference>
<evidence type="ECO:0000313" key="5">
    <source>
        <dbReference type="Proteomes" id="UP000257109"/>
    </source>
</evidence>
<dbReference type="OrthoDB" id="10071381at2759"/>
<feature type="transmembrane region" description="Helical" evidence="2">
    <location>
        <begin position="641"/>
        <end position="662"/>
    </location>
</feature>
<dbReference type="InterPro" id="IPR036875">
    <property type="entry name" value="Znf_CCHC_sf"/>
</dbReference>
<dbReference type="PANTHER" id="PTHR11439">
    <property type="entry name" value="GAG-POL-RELATED RETROTRANSPOSON"/>
    <property type="match status" value="1"/>
</dbReference>
<feature type="compositionally biased region" description="Basic and acidic residues" evidence="1">
    <location>
        <begin position="55"/>
        <end position="64"/>
    </location>
</feature>
<dbReference type="Gene3D" id="3.30.420.10">
    <property type="entry name" value="Ribonuclease H-like superfamily/Ribonuclease H"/>
    <property type="match status" value="1"/>
</dbReference>
<dbReference type="InterPro" id="IPR057670">
    <property type="entry name" value="SH3_retrovirus"/>
</dbReference>
<evidence type="ECO:0000313" key="4">
    <source>
        <dbReference type="EMBL" id="RDX68755.1"/>
    </source>
</evidence>
<dbReference type="SUPFAM" id="SSF57756">
    <property type="entry name" value="Retrovirus zinc finger-like domains"/>
    <property type="match status" value="1"/>
</dbReference>
<comment type="caution">
    <text evidence="4">The sequence shown here is derived from an EMBL/GenBank/DDBJ whole genome shotgun (WGS) entry which is preliminary data.</text>
</comment>
<reference evidence="4" key="1">
    <citation type="submission" date="2018-05" db="EMBL/GenBank/DDBJ databases">
        <title>Draft genome of Mucuna pruriens seed.</title>
        <authorList>
            <person name="Nnadi N.E."/>
            <person name="Vos R."/>
            <person name="Hasami M.H."/>
            <person name="Devisetty U.K."/>
            <person name="Aguiy J.C."/>
        </authorList>
    </citation>
    <scope>NUCLEOTIDE SEQUENCE [LARGE SCALE GENOMIC DNA]</scope>
    <source>
        <strain evidence="4">JCA_2017</strain>
    </source>
</reference>
<organism evidence="4 5">
    <name type="scientific">Mucuna pruriens</name>
    <name type="common">Velvet bean</name>
    <name type="synonym">Dolichos pruriens</name>
    <dbReference type="NCBI Taxonomy" id="157652"/>
    <lineage>
        <taxon>Eukaryota</taxon>
        <taxon>Viridiplantae</taxon>
        <taxon>Streptophyta</taxon>
        <taxon>Embryophyta</taxon>
        <taxon>Tracheophyta</taxon>
        <taxon>Spermatophyta</taxon>
        <taxon>Magnoliopsida</taxon>
        <taxon>eudicotyledons</taxon>
        <taxon>Gunneridae</taxon>
        <taxon>Pentapetalae</taxon>
        <taxon>rosids</taxon>
        <taxon>fabids</taxon>
        <taxon>Fabales</taxon>
        <taxon>Fabaceae</taxon>
        <taxon>Papilionoideae</taxon>
        <taxon>50 kb inversion clade</taxon>
        <taxon>NPAAA clade</taxon>
        <taxon>indigoferoid/millettioid clade</taxon>
        <taxon>Phaseoleae</taxon>
        <taxon>Mucuna</taxon>
    </lineage>
</organism>
<evidence type="ECO:0000256" key="1">
    <source>
        <dbReference type="SAM" id="MobiDB-lite"/>
    </source>
</evidence>
<dbReference type="InterPro" id="IPR012337">
    <property type="entry name" value="RNaseH-like_sf"/>
</dbReference>
<dbReference type="PANTHER" id="PTHR11439:SF517">
    <property type="entry name" value="CYSTEINE-RICH RLK (RECEPTOR-LIKE PROTEIN KINASE) 8"/>
    <property type="match status" value="1"/>
</dbReference>
<feature type="non-terminal residue" evidence="4">
    <location>
        <position position="1"/>
    </location>
</feature>
<keyword evidence="5" id="KW-1185">Reference proteome</keyword>
<feature type="domain" description="Retroviral polymerase SH3-like" evidence="3">
    <location>
        <begin position="255"/>
        <end position="303"/>
    </location>
</feature>
<dbReference type="Pfam" id="PF25597">
    <property type="entry name" value="SH3_retrovirus"/>
    <property type="match status" value="1"/>
</dbReference>
<dbReference type="GO" id="GO:0008270">
    <property type="term" value="F:zinc ion binding"/>
    <property type="evidence" value="ECO:0007669"/>
    <property type="project" value="InterPro"/>
</dbReference>
<proteinExistence type="predicted"/>
<sequence>MVKNVSDLSVIEKILHSMTLRYDYVVCSIEESQNLDSMIVDELQSSLLVHEQRMNGHNSHEEQALKVAQDETSTGRGRGRNVFQGGVTRGRGRGRGRGGKQPIDKATIQWDYCHKFGHFLSECPKKRQDSRANYVEGGQEAVLLMAQHSTDDKSNAQKMWFIDSSCSNHMTGEALDGIQRQLTTSYTPQQNGIAKRKNHTIISMVRSVLIERGIPRSFQLEAINWKFNPCNKTIKPEEAWSEMKPFVSYYRIFGCIGFVHVPDQKRSKLDDKSTKCVLLGVCEESKAYKLYDPINEKIHISGDDWGEAKISRTLDANELNPMEESYQAVEEVIQTSLNDTAATTSTIVPNSTSNLSNLSLRGAEVLTEGRATKPLAWMKDYVTGDDLTYEDAINFAMFASANPVTYNQASQIQHWRDTMDAEIQAIQRNDTWELSAFLHGEINEDVCLEQPPGIKLLKTDQGVEVDSILFKQLVGSLMYLTATRPDIAHSVSLISRFMKHPKDKHFLVAKHILRYLQETQNLEIFYKTGGNKELLAYTYSDYAGDLDNRKSTSRYAFMLGRDVIFWVSKKQPVSYITTKRTRYIILFLLLVYNEEILNPFMPMALRLSGILMGAISFFDPLLSSIPFFISFNRGPYPFYGIMLDFNIFLSSVLFSTCLFIRLRKVEINEAWKVKTVPDLTLLPKEKSKAKKEAVTLPGTSEINVADTE</sequence>
<feature type="transmembrane region" description="Helical" evidence="2">
    <location>
        <begin position="609"/>
        <end position="629"/>
    </location>
</feature>
<dbReference type="Proteomes" id="UP000257109">
    <property type="component" value="Unassembled WGS sequence"/>
</dbReference>
<dbReference type="AlphaFoldDB" id="A0A371ERS7"/>
<accession>A0A371ERS7</accession>
<keyword evidence="2" id="KW-0472">Membrane</keyword>
<keyword evidence="2" id="KW-0812">Transmembrane</keyword>
<dbReference type="GO" id="GO:0003676">
    <property type="term" value="F:nucleic acid binding"/>
    <property type="evidence" value="ECO:0007669"/>
    <property type="project" value="InterPro"/>
</dbReference>
<protein>
    <recommendedName>
        <fullName evidence="3">Retroviral polymerase SH3-like domain-containing protein</fullName>
    </recommendedName>
</protein>